<reference evidence="3" key="1">
    <citation type="submission" date="2016-06" db="EMBL/GenBank/DDBJ databases">
        <authorList>
            <person name="Varghese N."/>
            <person name="Submissions Spin"/>
        </authorList>
    </citation>
    <scope>NUCLEOTIDE SEQUENCE [LARGE SCALE GENOMIC DNA]</scope>
    <source>
        <strain evidence="3">DSM 45794</strain>
    </source>
</reference>
<organism evidence="2 3">
    <name type="scientific">Micromonospora sediminicola</name>
    <dbReference type="NCBI Taxonomy" id="946078"/>
    <lineage>
        <taxon>Bacteria</taxon>
        <taxon>Bacillati</taxon>
        <taxon>Actinomycetota</taxon>
        <taxon>Actinomycetes</taxon>
        <taxon>Micromonosporales</taxon>
        <taxon>Micromonosporaceae</taxon>
        <taxon>Micromonospora</taxon>
    </lineage>
</organism>
<feature type="region of interest" description="Disordered" evidence="1">
    <location>
        <begin position="1"/>
        <end position="21"/>
    </location>
</feature>
<keyword evidence="3" id="KW-1185">Reference proteome</keyword>
<name>A0A1A9B582_9ACTN</name>
<evidence type="ECO:0000313" key="2">
    <source>
        <dbReference type="EMBL" id="SBT64221.1"/>
    </source>
</evidence>
<dbReference type="EMBL" id="FLRH01000003">
    <property type="protein sequence ID" value="SBT64221.1"/>
    <property type="molecule type" value="Genomic_DNA"/>
</dbReference>
<evidence type="ECO:0000313" key="3">
    <source>
        <dbReference type="Proteomes" id="UP000199558"/>
    </source>
</evidence>
<evidence type="ECO:0000256" key="1">
    <source>
        <dbReference type="SAM" id="MobiDB-lite"/>
    </source>
</evidence>
<proteinExistence type="predicted"/>
<dbReference type="RefSeq" id="WP_091569694.1">
    <property type="nucleotide sequence ID" value="NZ_FLRH01000003.1"/>
</dbReference>
<dbReference type="Proteomes" id="UP000199558">
    <property type="component" value="Unassembled WGS sequence"/>
</dbReference>
<dbReference type="AlphaFoldDB" id="A0A1A9B582"/>
<gene>
    <name evidence="2" type="ORF">GA0070622_1191</name>
</gene>
<accession>A0A1A9B582</accession>
<sequence length="110" mass="10946">MAALTSQSATTTGTTPTVITPTASDTIAAGQFGPNGCELRVITTGTASNITVLDPGRTPSGNPGTATALAAPATGVRRLLIPRSAIDPATGVATVTSSSQTGLTYELFRI</sequence>
<protein>
    <submittedName>
        <fullName evidence="2">Uncharacterized protein</fullName>
    </submittedName>
</protein>
<dbReference type="STRING" id="946078.GA0070622_1191"/>